<comment type="caution">
    <text evidence="6">The sequence shown here is derived from an EMBL/GenBank/DDBJ whole genome shotgun (WGS) entry which is preliminary data.</text>
</comment>
<keyword evidence="2 6" id="KW-0238">DNA-binding</keyword>
<sequence length="133" mass="15337">MDFKENEPIYLQIAGSVSENILTGKWPAGEKITSIRDLAIELEVNPNTVNRAYELLQNQEVIINKRGMGLFVAADGAAKIKAIRRERFMQQELPEFFRNILLLDIELNDLQSVYQQYKKENKTKKDAGHENEQ</sequence>
<dbReference type="InterPro" id="IPR036390">
    <property type="entry name" value="WH_DNA-bd_sf"/>
</dbReference>
<organism evidence="6 7">
    <name type="scientific">Mucilaginibacter pocheonensis</name>
    <dbReference type="NCBI Taxonomy" id="398050"/>
    <lineage>
        <taxon>Bacteria</taxon>
        <taxon>Pseudomonadati</taxon>
        <taxon>Bacteroidota</taxon>
        <taxon>Sphingobacteriia</taxon>
        <taxon>Sphingobacteriales</taxon>
        <taxon>Sphingobacteriaceae</taxon>
        <taxon>Mucilaginibacter</taxon>
    </lineage>
</organism>
<feature type="coiled-coil region" evidence="4">
    <location>
        <begin position="100"/>
        <end position="127"/>
    </location>
</feature>
<evidence type="ECO:0000256" key="1">
    <source>
        <dbReference type="ARBA" id="ARBA00023015"/>
    </source>
</evidence>
<evidence type="ECO:0000313" key="6">
    <source>
        <dbReference type="EMBL" id="MDR6941115.1"/>
    </source>
</evidence>
<accession>A0ABU1T8H1</accession>
<dbReference type="RefSeq" id="WP_310092498.1">
    <property type="nucleotide sequence ID" value="NZ_JAVDUU010000001.1"/>
</dbReference>
<keyword evidence="7" id="KW-1185">Reference proteome</keyword>
<evidence type="ECO:0000313" key="7">
    <source>
        <dbReference type="Proteomes" id="UP001247620"/>
    </source>
</evidence>
<evidence type="ECO:0000256" key="2">
    <source>
        <dbReference type="ARBA" id="ARBA00023125"/>
    </source>
</evidence>
<dbReference type="SMART" id="SM00345">
    <property type="entry name" value="HTH_GNTR"/>
    <property type="match status" value="1"/>
</dbReference>
<feature type="domain" description="HTH gntR-type" evidence="5">
    <location>
        <begin position="7"/>
        <end position="75"/>
    </location>
</feature>
<dbReference type="Proteomes" id="UP001247620">
    <property type="component" value="Unassembled WGS sequence"/>
</dbReference>
<dbReference type="PANTHER" id="PTHR38445:SF10">
    <property type="entry name" value="GNTR-FAMILY TRANSCRIPTIONAL REGULATOR"/>
    <property type="match status" value="1"/>
</dbReference>
<gene>
    <name evidence="6" type="ORF">J2W55_000943</name>
</gene>
<dbReference type="InterPro" id="IPR000524">
    <property type="entry name" value="Tscrpt_reg_HTH_GntR"/>
</dbReference>
<protein>
    <submittedName>
        <fullName evidence="6">DNA-binding transcriptional regulator YhcF (GntR family)</fullName>
    </submittedName>
</protein>
<keyword evidence="3" id="KW-0804">Transcription</keyword>
<name>A0ABU1T8H1_9SPHI</name>
<evidence type="ECO:0000259" key="5">
    <source>
        <dbReference type="PROSITE" id="PS50949"/>
    </source>
</evidence>
<evidence type="ECO:0000256" key="4">
    <source>
        <dbReference type="SAM" id="Coils"/>
    </source>
</evidence>
<dbReference type="Gene3D" id="1.10.10.10">
    <property type="entry name" value="Winged helix-like DNA-binding domain superfamily/Winged helix DNA-binding domain"/>
    <property type="match status" value="1"/>
</dbReference>
<dbReference type="EMBL" id="JAVDUU010000001">
    <property type="protein sequence ID" value="MDR6941115.1"/>
    <property type="molecule type" value="Genomic_DNA"/>
</dbReference>
<dbReference type="CDD" id="cd07377">
    <property type="entry name" value="WHTH_GntR"/>
    <property type="match status" value="1"/>
</dbReference>
<keyword evidence="1" id="KW-0805">Transcription regulation</keyword>
<dbReference type="PROSITE" id="PS50949">
    <property type="entry name" value="HTH_GNTR"/>
    <property type="match status" value="1"/>
</dbReference>
<dbReference type="PANTHER" id="PTHR38445">
    <property type="entry name" value="HTH-TYPE TRANSCRIPTIONAL REPRESSOR YTRA"/>
    <property type="match status" value="1"/>
</dbReference>
<evidence type="ECO:0000256" key="3">
    <source>
        <dbReference type="ARBA" id="ARBA00023163"/>
    </source>
</evidence>
<proteinExistence type="predicted"/>
<dbReference type="Gene3D" id="1.10.287.100">
    <property type="match status" value="1"/>
</dbReference>
<dbReference type="SUPFAM" id="SSF46785">
    <property type="entry name" value="Winged helix' DNA-binding domain"/>
    <property type="match status" value="1"/>
</dbReference>
<dbReference type="InterPro" id="IPR036388">
    <property type="entry name" value="WH-like_DNA-bd_sf"/>
</dbReference>
<reference evidence="6 7" key="1">
    <citation type="submission" date="2023-07" db="EMBL/GenBank/DDBJ databases">
        <title>Sorghum-associated microbial communities from plants grown in Nebraska, USA.</title>
        <authorList>
            <person name="Schachtman D."/>
        </authorList>
    </citation>
    <scope>NUCLEOTIDE SEQUENCE [LARGE SCALE GENOMIC DNA]</scope>
    <source>
        <strain evidence="6 7">3262</strain>
    </source>
</reference>
<dbReference type="GO" id="GO:0003677">
    <property type="term" value="F:DNA binding"/>
    <property type="evidence" value="ECO:0007669"/>
    <property type="project" value="UniProtKB-KW"/>
</dbReference>
<keyword evidence="4" id="KW-0175">Coiled coil</keyword>
<dbReference type="Pfam" id="PF00392">
    <property type="entry name" value="GntR"/>
    <property type="match status" value="1"/>
</dbReference>